<protein>
    <submittedName>
        <fullName evidence="1">Uncharacterized protein</fullName>
    </submittedName>
</protein>
<gene>
    <name evidence="1" type="ORF">J0B03_10380</name>
</gene>
<evidence type="ECO:0000313" key="1">
    <source>
        <dbReference type="EMBL" id="QSX08191.1"/>
    </source>
</evidence>
<name>A0A974XLJ9_9FIRM</name>
<evidence type="ECO:0000313" key="2">
    <source>
        <dbReference type="Proteomes" id="UP000663499"/>
    </source>
</evidence>
<reference evidence="1" key="1">
    <citation type="submission" date="2021-03" db="EMBL/GenBank/DDBJ databases">
        <title>Alkalibacter marinus sp. nov., isolated from tidal flat sediment.</title>
        <authorList>
            <person name="Namirimu T."/>
            <person name="Yang J.-A."/>
            <person name="Yang S.-H."/>
            <person name="Kim Y.-J."/>
            <person name="Kwon K.K."/>
        </authorList>
    </citation>
    <scope>NUCLEOTIDE SEQUENCE</scope>
    <source>
        <strain evidence="1">ES005</strain>
    </source>
</reference>
<dbReference type="RefSeq" id="WP_207299533.1">
    <property type="nucleotide sequence ID" value="NZ_CP071444.1"/>
</dbReference>
<dbReference type="EMBL" id="CP071444">
    <property type="protein sequence ID" value="QSX08191.1"/>
    <property type="molecule type" value="Genomic_DNA"/>
</dbReference>
<keyword evidence="2" id="KW-1185">Reference proteome</keyword>
<dbReference type="KEGG" id="alka:J0B03_10380"/>
<organism evidence="1 2">
    <name type="scientific">Alkalibacter rhizosphaerae</name>
    <dbReference type="NCBI Taxonomy" id="2815577"/>
    <lineage>
        <taxon>Bacteria</taxon>
        <taxon>Bacillati</taxon>
        <taxon>Bacillota</taxon>
        <taxon>Clostridia</taxon>
        <taxon>Eubacteriales</taxon>
        <taxon>Eubacteriaceae</taxon>
        <taxon>Alkalibacter</taxon>
    </lineage>
</organism>
<dbReference type="AlphaFoldDB" id="A0A974XLJ9"/>
<sequence length="164" mass="19097">MAERMDKAKSWIKRHYKWLVPVLVALALIIGLAVPLVRNNLAFNKLPLEKTTYITLVHYVEEPYRSSVDRVRESRDPKVNKEFLERIRQGKKPLYEKGEAGREVLFFHLDNGEVLPAYVDDNQLGFQYGGLWVVLEDFSDFTDAMEEVELVEVKDLVPEENTEE</sequence>
<proteinExistence type="predicted"/>
<dbReference type="Proteomes" id="UP000663499">
    <property type="component" value="Chromosome"/>
</dbReference>
<accession>A0A974XLJ9</accession>